<sequence>MTKFVKNGVQIEILKEGMGIEAKNGNIVAVHYTGVLENGTKFDSSVDRGISFEFNLGSGQVIRGWDIGIEGMKVGEKRKLTIPSDLAYGSRGAGGIIPPNATLIFEVELLGIN</sequence>
<evidence type="ECO:0000256" key="4">
    <source>
        <dbReference type="ARBA" id="ARBA00023235"/>
    </source>
</evidence>
<evidence type="ECO:0000256" key="5">
    <source>
        <dbReference type="PROSITE-ProRule" id="PRU00277"/>
    </source>
</evidence>
<dbReference type="InterPro" id="IPR001179">
    <property type="entry name" value="PPIase_FKBP_dom"/>
</dbReference>
<proteinExistence type="inferred from homology"/>
<evidence type="ECO:0000313" key="9">
    <source>
        <dbReference type="Proteomes" id="UP000176431"/>
    </source>
</evidence>
<organism evidence="8 9">
    <name type="scientific">Candidatus Azambacteria bacterium RIFCSPHIGHO2_01_FULL_40_24</name>
    <dbReference type="NCBI Taxonomy" id="1797301"/>
    <lineage>
        <taxon>Bacteria</taxon>
        <taxon>Candidatus Azamiibacteriota</taxon>
    </lineage>
</organism>
<dbReference type="PANTHER" id="PTHR43811">
    <property type="entry name" value="FKBP-TYPE PEPTIDYL-PROLYL CIS-TRANS ISOMERASE FKPA"/>
    <property type="match status" value="1"/>
</dbReference>
<dbReference type="Pfam" id="PF00254">
    <property type="entry name" value="FKBP_C"/>
    <property type="match status" value="1"/>
</dbReference>
<evidence type="ECO:0000256" key="6">
    <source>
        <dbReference type="RuleBase" id="RU003915"/>
    </source>
</evidence>
<dbReference type="FunFam" id="3.10.50.40:FF:000006">
    <property type="entry name" value="Peptidyl-prolyl cis-trans isomerase"/>
    <property type="match status" value="1"/>
</dbReference>
<comment type="similarity">
    <text evidence="2 6">Belongs to the FKBP-type PPIase family.</text>
</comment>
<comment type="caution">
    <text evidence="8">The sequence shown here is derived from an EMBL/GenBank/DDBJ whole genome shotgun (WGS) entry which is preliminary data.</text>
</comment>
<dbReference type="PANTHER" id="PTHR43811:SF19">
    <property type="entry name" value="39 KDA FK506-BINDING NUCLEAR PROTEIN"/>
    <property type="match status" value="1"/>
</dbReference>
<dbReference type="AlphaFoldDB" id="A0A1F5B4A7"/>
<evidence type="ECO:0000256" key="3">
    <source>
        <dbReference type="ARBA" id="ARBA00023110"/>
    </source>
</evidence>
<evidence type="ECO:0000313" key="8">
    <source>
        <dbReference type="EMBL" id="OGD25439.1"/>
    </source>
</evidence>
<dbReference type="Proteomes" id="UP000176431">
    <property type="component" value="Unassembled WGS sequence"/>
</dbReference>
<dbReference type="GO" id="GO:0003755">
    <property type="term" value="F:peptidyl-prolyl cis-trans isomerase activity"/>
    <property type="evidence" value="ECO:0007669"/>
    <property type="project" value="UniProtKB-UniRule"/>
</dbReference>
<feature type="domain" description="PPIase FKBP-type" evidence="7">
    <location>
        <begin position="25"/>
        <end position="113"/>
    </location>
</feature>
<dbReference type="EMBL" id="MEYK01000012">
    <property type="protein sequence ID" value="OGD25439.1"/>
    <property type="molecule type" value="Genomic_DNA"/>
</dbReference>
<name>A0A1F5B4A7_9BACT</name>
<gene>
    <name evidence="8" type="ORF">A2819_01170</name>
</gene>
<keyword evidence="3 5" id="KW-0697">Rotamase</keyword>
<dbReference type="EC" id="5.2.1.8" evidence="6"/>
<evidence type="ECO:0000256" key="1">
    <source>
        <dbReference type="ARBA" id="ARBA00000971"/>
    </source>
</evidence>
<dbReference type="InterPro" id="IPR046357">
    <property type="entry name" value="PPIase_dom_sf"/>
</dbReference>
<accession>A0A1F5B4A7</accession>
<dbReference type="SUPFAM" id="SSF54534">
    <property type="entry name" value="FKBP-like"/>
    <property type="match status" value="1"/>
</dbReference>
<protein>
    <recommendedName>
        <fullName evidence="6">Peptidyl-prolyl cis-trans isomerase</fullName>
        <ecNumber evidence="6">5.2.1.8</ecNumber>
    </recommendedName>
</protein>
<evidence type="ECO:0000256" key="2">
    <source>
        <dbReference type="ARBA" id="ARBA00006577"/>
    </source>
</evidence>
<reference evidence="8 9" key="1">
    <citation type="journal article" date="2016" name="Nat. Commun.">
        <title>Thousands of microbial genomes shed light on interconnected biogeochemical processes in an aquifer system.</title>
        <authorList>
            <person name="Anantharaman K."/>
            <person name="Brown C.T."/>
            <person name="Hug L.A."/>
            <person name="Sharon I."/>
            <person name="Castelle C.J."/>
            <person name="Probst A.J."/>
            <person name="Thomas B.C."/>
            <person name="Singh A."/>
            <person name="Wilkins M.J."/>
            <person name="Karaoz U."/>
            <person name="Brodie E.L."/>
            <person name="Williams K.H."/>
            <person name="Hubbard S.S."/>
            <person name="Banfield J.F."/>
        </authorList>
    </citation>
    <scope>NUCLEOTIDE SEQUENCE [LARGE SCALE GENOMIC DNA]</scope>
</reference>
<dbReference type="Gene3D" id="3.10.50.40">
    <property type="match status" value="1"/>
</dbReference>
<comment type="catalytic activity">
    <reaction evidence="1 5 6">
        <text>[protein]-peptidylproline (omega=180) = [protein]-peptidylproline (omega=0)</text>
        <dbReference type="Rhea" id="RHEA:16237"/>
        <dbReference type="Rhea" id="RHEA-COMP:10747"/>
        <dbReference type="Rhea" id="RHEA-COMP:10748"/>
        <dbReference type="ChEBI" id="CHEBI:83833"/>
        <dbReference type="ChEBI" id="CHEBI:83834"/>
        <dbReference type="EC" id="5.2.1.8"/>
    </reaction>
</comment>
<keyword evidence="4 5" id="KW-0413">Isomerase</keyword>
<evidence type="ECO:0000259" key="7">
    <source>
        <dbReference type="PROSITE" id="PS50059"/>
    </source>
</evidence>
<dbReference type="PROSITE" id="PS50059">
    <property type="entry name" value="FKBP_PPIASE"/>
    <property type="match status" value="1"/>
</dbReference>